<dbReference type="AlphaFoldDB" id="A0A175W5H2"/>
<dbReference type="VEuPathDB" id="FungiDB:MMYC01_205643"/>
<dbReference type="Proteomes" id="UP000078237">
    <property type="component" value="Unassembled WGS sequence"/>
</dbReference>
<gene>
    <name evidence="2" type="ORF">MMYC01_205643</name>
</gene>
<organism evidence="2 3">
    <name type="scientific">Madurella mycetomatis</name>
    <dbReference type="NCBI Taxonomy" id="100816"/>
    <lineage>
        <taxon>Eukaryota</taxon>
        <taxon>Fungi</taxon>
        <taxon>Dikarya</taxon>
        <taxon>Ascomycota</taxon>
        <taxon>Pezizomycotina</taxon>
        <taxon>Sordariomycetes</taxon>
        <taxon>Sordariomycetidae</taxon>
        <taxon>Sordariales</taxon>
        <taxon>Sordariales incertae sedis</taxon>
        <taxon>Madurella</taxon>
    </lineage>
</organism>
<dbReference type="OrthoDB" id="5275938at2759"/>
<accession>A0A175W5H2</accession>
<feature type="compositionally biased region" description="Polar residues" evidence="1">
    <location>
        <begin position="34"/>
        <end position="49"/>
    </location>
</feature>
<name>A0A175W5H2_9PEZI</name>
<feature type="region of interest" description="Disordered" evidence="1">
    <location>
        <begin position="1"/>
        <end position="50"/>
    </location>
</feature>
<keyword evidence="3" id="KW-1185">Reference proteome</keyword>
<feature type="compositionally biased region" description="Low complexity" evidence="1">
    <location>
        <begin position="22"/>
        <end position="33"/>
    </location>
</feature>
<sequence>MSSPKRESAQVTSITTDEAHPTSSITDDSISSSENSVKTMVSTPSTTFPHENLAVDAGETEASCGRFPNTDARFETAGTEAGIEFMGDAPPSKTFSYHTDADLDIQAPEQGGDISYKICTALVAAASPVGRKALAEPLATHTHTREKTLSLVNIIDHTFGLDIVISITNWDFHKVPGRFDIDQLYSVARIMEQFDCAHLLVPFVEQWADGLKRHILMDGEENDDDKVLYLSWVLGESTCFSTQVAKVSRKATLSDGGTLLDTRGQP</sequence>
<proteinExistence type="predicted"/>
<comment type="caution">
    <text evidence="2">The sequence shown here is derived from an EMBL/GenBank/DDBJ whole genome shotgun (WGS) entry which is preliminary data.</text>
</comment>
<evidence type="ECO:0000313" key="2">
    <source>
        <dbReference type="EMBL" id="KXX78805.1"/>
    </source>
</evidence>
<dbReference type="EMBL" id="LCTW02000107">
    <property type="protein sequence ID" value="KXX78805.1"/>
    <property type="molecule type" value="Genomic_DNA"/>
</dbReference>
<evidence type="ECO:0000256" key="1">
    <source>
        <dbReference type="SAM" id="MobiDB-lite"/>
    </source>
</evidence>
<reference evidence="2 3" key="1">
    <citation type="journal article" date="2016" name="Genome Announc.">
        <title>Genome Sequence of Madurella mycetomatis mm55, Isolated from a Human Mycetoma Case in Sudan.</title>
        <authorList>
            <person name="Smit S."/>
            <person name="Derks M.F."/>
            <person name="Bervoets S."/>
            <person name="Fahal A."/>
            <person name="van Leeuwen W."/>
            <person name="van Belkum A."/>
            <person name="van de Sande W.W."/>
        </authorList>
    </citation>
    <scope>NUCLEOTIDE SEQUENCE [LARGE SCALE GENOMIC DNA]</scope>
    <source>
        <strain evidence="3">mm55</strain>
    </source>
</reference>
<evidence type="ECO:0000313" key="3">
    <source>
        <dbReference type="Proteomes" id="UP000078237"/>
    </source>
</evidence>
<dbReference type="STRING" id="100816.A0A175W5H2"/>
<protein>
    <submittedName>
        <fullName evidence="2">Uncharacterized protein</fullName>
    </submittedName>
</protein>